<reference evidence="2" key="1">
    <citation type="submission" date="2020-12" db="EMBL/GenBank/DDBJ databases">
        <title>Metabolic potential, ecology and presence of endohyphal bacteria is reflected in genomic diversity of Mucoromycotina.</title>
        <authorList>
            <person name="Muszewska A."/>
            <person name="Okrasinska A."/>
            <person name="Steczkiewicz K."/>
            <person name="Drgas O."/>
            <person name="Orlowska M."/>
            <person name="Perlinska-Lenart U."/>
            <person name="Aleksandrzak-Piekarczyk T."/>
            <person name="Szatraj K."/>
            <person name="Zielenkiewicz U."/>
            <person name="Pilsyk S."/>
            <person name="Malc E."/>
            <person name="Mieczkowski P."/>
            <person name="Kruszewska J.S."/>
            <person name="Biernat P."/>
            <person name="Pawlowska J."/>
        </authorList>
    </citation>
    <scope>NUCLEOTIDE SEQUENCE</scope>
    <source>
        <strain evidence="2">WA0000051536</strain>
    </source>
</reference>
<dbReference type="PANTHER" id="PTHR11803:SF58">
    <property type="entry name" value="PROTEIN HMF1-RELATED"/>
    <property type="match status" value="1"/>
</dbReference>
<protein>
    <submittedName>
        <fullName evidence="2">Uncharacterized protein</fullName>
    </submittedName>
</protein>
<dbReference type="FunFam" id="3.30.1330.40:FF:000001">
    <property type="entry name" value="L-PSP family endoribonuclease"/>
    <property type="match status" value="1"/>
</dbReference>
<accession>A0A8H7UAU2</accession>
<keyword evidence="3" id="KW-1185">Reference proteome</keyword>
<dbReference type="Pfam" id="PF01042">
    <property type="entry name" value="Ribonuc_L-PSP"/>
    <property type="match status" value="1"/>
</dbReference>
<dbReference type="PANTHER" id="PTHR11803">
    <property type="entry name" value="2-IMINOBUTANOATE/2-IMINOPROPANOATE DEAMINASE RIDA"/>
    <property type="match status" value="1"/>
</dbReference>
<sequence length="142" mass="15512">MSLRFLPSLLSKRTMSSLTPVQTSKAPSAIGPYSQAIKVNNLVYTSGQIPIVPETGEIVEGGIKEQTHQVMKNLEEVLKASGSSLNRVVKTTVFLKNMNDFVAINEVYGTYFPETKPARSAVEVARLPKDVQVEVECVALTD</sequence>
<dbReference type="EMBL" id="JAEPRA010000014">
    <property type="protein sequence ID" value="KAG2176060.1"/>
    <property type="molecule type" value="Genomic_DNA"/>
</dbReference>
<dbReference type="AlphaFoldDB" id="A0A8H7UAU2"/>
<dbReference type="OrthoDB" id="309640at2759"/>
<dbReference type="InterPro" id="IPR006056">
    <property type="entry name" value="RidA"/>
</dbReference>
<name>A0A8H7UAU2_9FUNG</name>
<comment type="similarity">
    <text evidence="1">Belongs to the RutC family.</text>
</comment>
<organism evidence="2 3">
    <name type="scientific">Umbelopsis vinacea</name>
    <dbReference type="NCBI Taxonomy" id="44442"/>
    <lineage>
        <taxon>Eukaryota</taxon>
        <taxon>Fungi</taxon>
        <taxon>Fungi incertae sedis</taxon>
        <taxon>Mucoromycota</taxon>
        <taxon>Mucoromycotina</taxon>
        <taxon>Umbelopsidomycetes</taxon>
        <taxon>Umbelopsidales</taxon>
        <taxon>Umbelopsidaceae</taxon>
        <taxon>Umbelopsis</taxon>
    </lineage>
</organism>
<proteinExistence type="inferred from homology"/>
<evidence type="ECO:0000313" key="3">
    <source>
        <dbReference type="Proteomes" id="UP000612746"/>
    </source>
</evidence>
<dbReference type="InterPro" id="IPR006175">
    <property type="entry name" value="YjgF/YER057c/UK114"/>
</dbReference>
<dbReference type="GO" id="GO:0005739">
    <property type="term" value="C:mitochondrion"/>
    <property type="evidence" value="ECO:0007669"/>
    <property type="project" value="TreeGrafter"/>
</dbReference>
<evidence type="ECO:0000313" key="2">
    <source>
        <dbReference type="EMBL" id="KAG2176060.1"/>
    </source>
</evidence>
<gene>
    <name evidence="2" type="ORF">INT44_000539</name>
</gene>
<comment type="caution">
    <text evidence="2">The sequence shown here is derived from an EMBL/GenBank/DDBJ whole genome shotgun (WGS) entry which is preliminary data.</text>
</comment>
<dbReference type="GO" id="GO:0005829">
    <property type="term" value="C:cytosol"/>
    <property type="evidence" value="ECO:0007669"/>
    <property type="project" value="TreeGrafter"/>
</dbReference>
<dbReference type="InterPro" id="IPR035959">
    <property type="entry name" value="RutC-like_sf"/>
</dbReference>
<dbReference type="CDD" id="cd00448">
    <property type="entry name" value="YjgF_YER057c_UK114_family"/>
    <property type="match status" value="1"/>
</dbReference>
<dbReference type="SUPFAM" id="SSF55298">
    <property type="entry name" value="YjgF-like"/>
    <property type="match status" value="1"/>
</dbReference>
<dbReference type="Proteomes" id="UP000612746">
    <property type="component" value="Unassembled WGS sequence"/>
</dbReference>
<dbReference type="GO" id="GO:0019239">
    <property type="term" value="F:deaminase activity"/>
    <property type="evidence" value="ECO:0007669"/>
    <property type="project" value="TreeGrafter"/>
</dbReference>
<dbReference type="NCBIfam" id="TIGR00004">
    <property type="entry name" value="Rid family detoxifying hydrolase"/>
    <property type="match status" value="1"/>
</dbReference>
<evidence type="ECO:0000256" key="1">
    <source>
        <dbReference type="ARBA" id="ARBA00010552"/>
    </source>
</evidence>
<dbReference type="Gene3D" id="3.30.1330.40">
    <property type="entry name" value="RutC-like"/>
    <property type="match status" value="1"/>
</dbReference>